<dbReference type="PANTHER" id="PTHR19302:SF33">
    <property type="entry name" value="GAMMA-TUBULIN COMPLEX COMPONENT 5"/>
    <property type="match status" value="1"/>
</dbReference>
<evidence type="ECO:0000256" key="4">
    <source>
        <dbReference type="ARBA" id="ARBA00023212"/>
    </source>
</evidence>
<dbReference type="GO" id="GO:0043015">
    <property type="term" value="F:gamma-tubulin binding"/>
    <property type="evidence" value="ECO:0007669"/>
    <property type="project" value="InterPro"/>
</dbReference>
<dbReference type="GO" id="GO:0051225">
    <property type="term" value="P:spindle assembly"/>
    <property type="evidence" value="ECO:0007669"/>
    <property type="project" value="TreeGrafter"/>
</dbReference>
<dbReference type="Gene3D" id="1.20.120.1900">
    <property type="entry name" value="Gamma-tubulin complex, C-terminal domain"/>
    <property type="match status" value="1"/>
</dbReference>
<feature type="region of interest" description="Disordered" evidence="6">
    <location>
        <begin position="150"/>
        <end position="174"/>
    </location>
</feature>
<dbReference type="GO" id="GO:0000278">
    <property type="term" value="P:mitotic cell cycle"/>
    <property type="evidence" value="ECO:0007669"/>
    <property type="project" value="TreeGrafter"/>
</dbReference>
<feature type="domain" description="Gamma tubulin complex component C-terminal" evidence="7">
    <location>
        <begin position="732"/>
        <end position="872"/>
    </location>
</feature>
<evidence type="ECO:0000256" key="6">
    <source>
        <dbReference type="SAM" id="MobiDB-lite"/>
    </source>
</evidence>
<evidence type="ECO:0000313" key="8">
    <source>
        <dbReference type="EnsemblMetazoa" id="XP_019762544.1"/>
    </source>
</evidence>
<dbReference type="InterPro" id="IPR007259">
    <property type="entry name" value="GCP"/>
</dbReference>
<feature type="compositionally biased region" description="Basic and acidic residues" evidence="6">
    <location>
        <begin position="162"/>
        <end position="171"/>
    </location>
</feature>
<dbReference type="PANTHER" id="PTHR19302">
    <property type="entry name" value="GAMMA TUBULIN COMPLEX PROTEIN"/>
    <property type="match status" value="1"/>
</dbReference>
<dbReference type="KEGG" id="dpa:109539311"/>
<dbReference type="GO" id="GO:0031122">
    <property type="term" value="P:cytoplasmic microtubule organization"/>
    <property type="evidence" value="ECO:0007669"/>
    <property type="project" value="TreeGrafter"/>
</dbReference>
<sequence length="942" mass="110681">MSKELAPDVVVTIKELIAIISGFEENTEHFAHILKYFTAKLKKSDTMYFASKREIDNNISGMSEKFCFHGFFPQSNALSAAYKTYLSELLPKSEMMSRLNVVKFLLCLSDSPTKHFLENPELHAEEPKPKEECDIDWGAYLNAGVEPWTPNFDETSEDDSDSSLHDERSGELSEDFNGETLPIQIKSVERICVMDLKFKREELLATIQHSWYNDDSFMMRPKSDWREANIGILWEEYLQDQFQGLASLKSSSIISEYKVIREILWQIWKPHNSCTIQLVGNSIKPRPDVSLASIRSYAFYNYMNEFLSYIELMDLFRKFDNSLQEDVGADMICRTYQSYGSSIRKICDPIYKRLSELEDTVRQQESTFTLLNLASELRIIMQPLKILKDIHDQVTIDYIKNSPLNCATILIARLHESLSFTTNKLEQDLKLTLFIDTVFYYISLVDSWLMGDDLADYAKEFVVEKIVNSDPRQAQFVAKNNVSDHCRTNTFLKIFMDQILTVGRNISFLRLLGQYDVIGDSQEPIYNEFLREIFKELQTFPNEKDESTEMKHKELTHGVSREHYIFPVVETGICRSSLDMQKQESLVDVEDGFLMAVFADFFGTKPEIEPTKSEPTLYEKITNSTTGLCPNVNFFETILLNIIERRFTVSGLMVKNLLIEEHLLEKQFQYLRHLYLFFDDIIFPFYRRLFEKNEHSRKYWSNTIWLTSHLQDIFMDMYPEFYEKCSVQVKDELALCADSNWSFNLINVNYDMPWPISIIINQQQMESYKMIFKFLLNLKWALYTVNHLMFTDMQPKAIYGKKTQKSSKVENSKNKITGNLFRLKFSLINILNNLQHFVFGYVFQKNLLQFELEFEKAYDLNSLIKSHDGFIRCVSGAIEELQYQMYEKDKNNNIFVCIKLLKLMWDNSRYATLERIIECDKIYNTFFTDISRIIFPNYVYDY</sequence>
<comment type="subcellular location">
    <subcellularLocation>
        <location evidence="5">Cytoplasm</location>
        <location evidence="5">Cytoskeleton</location>
        <location evidence="5">Microtubule organizing center</location>
    </subcellularLocation>
</comment>
<dbReference type="GO" id="GO:0000922">
    <property type="term" value="C:spindle pole"/>
    <property type="evidence" value="ECO:0007669"/>
    <property type="project" value="InterPro"/>
</dbReference>
<reference evidence="8" key="2">
    <citation type="submission" date="2024-08" db="UniProtKB">
        <authorList>
            <consortium name="EnsemblMetazoa"/>
        </authorList>
    </citation>
    <scope>IDENTIFICATION</scope>
</reference>
<keyword evidence="4 5" id="KW-0206">Cytoskeleton</keyword>
<evidence type="ECO:0000256" key="5">
    <source>
        <dbReference type="RuleBase" id="RU363050"/>
    </source>
</evidence>
<evidence type="ECO:0000259" key="7">
    <source>
        <dbReference type="Pfam" id="PF04130"/>
    </source>
</evidence>
<dbReference type="GO" id="GO:0007020">
    <property type="term" value="P:microtubule nucleation"/>
    <property type="evidence" value="ECO:0007669"/>
    <property type="project" value="InterPro"/>
</dbReference>
<comment type="similarity">
    <text evidence="1 5">Belongs to the TUBGCP family.</text>
</comment>
<reference evidence="9" key="1">
    <citation type="journal article" date="2013" name="Genome Biol.">
        <title>Draft genome of the mountain pine beetle, Dendroctonus ponderosae Hopkins, a major forest pest.</title>
        <authorList>
            <person name="Keeling C.I."/>
            <person name="Yuen M.M."/>
            <person name="Liao N.Y."/>
            <person name="Docking T.R."/>
            <person name="Chan S.K."/>
            <person name="Taylor G.A."/>
            <person name="Palmquist D.L."/>
            <person name="Jackman S.D."/>
            <person name="Nguyen A."/>
            <person name="Li M."/>
            <person name="Henderson H."/>
            <person name="Janes J.K."/>
            <person name="Zhao Y."/>
            <person name="Pandoh P."/>
            <person name="Moore R."/>
            <person name="Sperling F.A."/>
            <person name="Huber D.P."/>
            <person name="Birol I."/>
            <person name="Jones S.J."/>
            <person name="Bohlmann J."/>
        </authorList>
    </citation>
    <scope>NUCLEOTIDE SEQUENCE</scope>
</reference>
<dbReference type="GeneID" id="109539311"/>
<proteinExistence type="inferred from homology"/>
<dbReference type="CDD" id="cd22572">
    <property type="entry name" value="GCP5_NTD"/>
    <property type="match status" value="1"/>
</dbReference>
<evidence type="ECO:0000313" key="9">
    <source>
        <dbReference type="Proteomes" id="UP000019118"/>
    </source>
</evidence>
<keyword evidence="9" id="KW-1185">Reference proteome</keyword>
<dbReference type="GO" id="GO:0051321">
    <property type="term" value="P:meiotic cell cycle"/>
    <property type="evidence" value="ECO:0007669"/>
    <property type="project" value="TreeGrafter"/>
</dbReference>
<dbReference type="GO" id="GO:0005874">
    <property type="term" value="C:microtubule"/>
    <property type="evidence" value="ECO:0007669"/>
    <property type="project" value="UniProtKB-KW"/>
</dbReference>
<dbReference type="Proteomes" id="UP000019118">
    <property type="component" value="Unassembled WGS sequence"/>
</dbReference>
<evidence type="ECO:0000256" key="3">
    <source>
        <dbReference type="ARBA" id="ARBA00022701"/>
    </source>
</evidence>
<evidence type="ECO:0000256" key="2">
    <source>
        <dbReference type="ARBA" id="ARBA00022490"/>
    </source>
</evidence>
<dbReference type="InterPro" id="IPR042241">
    <property type="entry name" value="GCP_C_sf"/>
</dbReference>
<dbReference type="InterPro" id="IPR040457">
    <property type="entry name" value="GCP_C"/>
</dbReference>
<dbReference type="GO" id="GO:0051011">
    <property type="term" value="F:microtubule minus-end binding"/>
    <property type="evidence" value="ECO:0007669"/>
    <property type="project" value="TreeGrafter"/>
</dbReference>
<organism evidence="8 9">
    <name type="scientific">Dendroctonus ponderosae</name>
    <name type="common">Mountain pine beetle</name>
    <dbReference type="NCBI Taxonomy" id="77166"/>
    <lineage>
        <taxon>Eukaryota</taxon>
        <taxon>Metazoa</taxon>
        <taxon>Ecdysozoa</taxon>
        <taxon>Arthropoda</taxon>
        <taxon>Hexapoda</taxon>
        <taxon>Insecta</taxon>
        <taxon>Pterygota</taxon>
        <taxon>Neoptera</taxon>
        <taxon>Endopterygota</taxon>
        <taxon>Coleoptera</taxon>
        <taxon>Polyphaga</taxon>
        <taxon>Cucujiformia</taxon>
        <taxon>Curculionidae</taxon>
        <taxon>Scolytinae</taxon>
        <taxon>Dendroctonus</taxon>
    </lineage>
</organism>
<accession>A0AAR5PNE3</accession>
<dbReference type="EnsemblMetazoa" id="XM_019906985.1">
    <property type="protein sequence ID" value="XP_019762544.1"/>
    <property type="gene ID" value="LOC109539311"/>
</dbReference>
<keyword evidence="2 5" id="KW-0963">Cytoplasm</keyword>
<keyword evidence="3 5" id="KW-0493">Microtubule</keyword>
<evidence type="ECO:0000256" key="1">
    <source>
        <dbReference type="ARBA" id="ARBA00010337"/>
    </source>
</evidence>
<dbReference type="AlphaFoldDB" id="A0AAR5PNE3"/>
<dbReference type="GO" id="GO:0000930">
    <property type="term" value="C:gamma-tubulin complex"/>
    <property type="evidence" value="ECO:0007669"/>
    <property type="project" value="TreeGrafter"/>
</dbReference>
<name>A0AAR5PNE3_DENPD</name>
<dbReference type="InterPro" id="IPR059169">
    <property type="entry name" value="GCP5_N_ext"/>
</dbReference>
<protein>
    <recommendedName>
        <fullName evidence="5">Gamma-tubulin complex component</fullName>
    </recommendedName>
</protein>
<dbReference type="Pfam" id="PF04130">
    <property type="entry name" value="GCP_C_terminal"/>
    <property type="match status" value="1"/>
</dbReference>